<protein>
    <submittedName>
        <fullName evidence="11">Alkaline phosphatase</fullName>
    </submittedName>
</protein>
<comment type="cofactor">
    <cofactor evidence="8">
        <name>Mg(2+)</name>
        <dbReference type="ChEBI" id="CHEBI:18420"/>
    </cofactor>
    <text evidence="8">Binds 1 Mg(2+) ion.</text>
</comment>
<name>A0A916DWM2_9BACT</name>
<dbReference type="PANTHER" id="PTHR11596">
    <property type="entry name" value="ALKALINE PHOSPHATASE"/>
    <property type="match status" value="1"/>
</dbReference>
<keyword evidence="6 8" id="KW-0460">Magnesium</keyword>
<evidence type="ECO:0000256" key="5">
    <source>
        <dbReference type="ARBA" id="ARBA00022833"/>
    </source>
</evidence>
<keyword evidence="2" id="KW-0597">Phosphoprotein</keyword>
<feature type="active site" description="Phosphoserine intermediate" evidence="7">
    <location>
        <position position="97"/>
    </location>
</feature>
<dbReference type="KEGG" id="aup:AsAng_0049490"/>
<evidence type="ECO:0000256" key="7">
    <source>
        <dbReference type="PIRSR" id="PIRSR601952-1"/>
    </source>
</evidence>
<dbReference type="SMART" id="SM00098">
    <property type="entry name" value="alkPPc"/>
    <property type="match status" value="1"/>
</dbReference>
<dbReference type="PRINTS" id="PR00113">
    <property type="entry name" value="ALKPHPHTASE"/>
</dbReference>
<sequence>MNKLITIICLLLSFSCTNSSAPKKDKEKAKMTKIEEKEVNTFVSNERPKNVIFLIGDGMGLTHITAGGIAKKEALALEQFRHIGLVKTYSTKLITDSAAGATAMATGTKTYNGAISMDVHQKKLKTILEHAEEHDWRTGIVTTATVTHATPACFYGHQPTRSRVNRKLAAEFMTKDIEVLMGGGWNYFKDGLDGRDLILEAQTKGYFVTDNIQQVGDYRPERMICLISPKLPPRLEERGAFLPLAAEKAVDVLNLSAQSNFFLMIEGAQIDWGGHENKSDYIIEEILDFDQTIQKVLSFAQKDGNTLVLVTADHETGGYSITGGSKKEGKVDGKFTSDYHTATMVPIFAYGPGAESFTGIMDNTEIFYKLKYLMNLGEDK</sequence>
<evidence type="ECO:0000256" key="10">
    <source>
        <dbReference type="SAM" id="SignalP"/>
    </source>
</evidence>
<dbReference type="PROSITE" id="PS51257">
    <property type="entry name" value="PROKAR_LIPOPROTEIN"/>
    <property type="match status" value="1"/>
</dbReference>
<gene>
    <name evidence="11" type="ORF">AsAng_0049490</name>
</gene>
<evidence type="ECO:0000256" key="9">
    <source>
        <dbReference type="RuleBase" id="RU003946"/>
    </source>
</evidence>
<keyword evidence="4" id="KW-0378">Hydrolase</keyword>
<dbReference type="RefSeq" id="WP_264789398.1">
    <property type="nucleotide sequence ID" value="NZ_AP026867.1"/>
</dbReference>
<keyword evidence="3 8" id="KW-0479">Metal-binding</keyword>
<keyword evidence="5 8" id="KW-0862">Zinc</keyword>
<dbReference type="EMBL" id="AP026867">
    <property type="protein sequence ID" value="BDS14171.1"/>
    <property type="molecule type" value="Genomic_DNA"/>
</dbReference>
<dbReference type="InterPro" id="IPR018299">
    <property type="entry name" value="Alkaline_phosphatase_AS"/>
</dbReference>
<proteinExistence type="inferred from homology"/>
<reference evidence="11" key="1">
    <citation type="submission" date="2022-09" db="EMBL/GenBank/DDBJ databases">
        <title>Aureispira anguillicida sp. nov., isolated from Leptocephalus of Japanese eel Anguilla japonica.</title>
        <authorList>
            <person name="Yuasa K."/>
            <person name="Mekata T."/>
            <person name="Ikunari K."/>
        </authorList>
    </citation>
    <scope>NUCLEOTIDE SEQUENCE</scope>
    <source>
        <strain evidence="11">EL160426</strain>
    </source>
</reference>
<evidence type="ECO:0000256" key="2">
    <source>
        <dbReference type="ARBA" id="ARBA00022553"/>
    </source>
</evidence>
<dbReference type="SUPFAM" id="SSF53649">
    <property type="entry name" value="Alkaline phosphatase-like"/>
    <property type="match status" value="1"/>
</dbReference>
<feature type="binding site" evidence="8">
    <location>
        <position position="271"/>
    </location>
    <ligand>
        <name>Zn(2+)</name>
        <dbReference type="ChEBI" id="CHEBI:29105"/>
        <label>2</label>
    </ligand>
</feature>
<feature type="binding site" evidence="8">
    <location>
        <position position="313"/>
    </location>
    <ligand>
        <name>Zn(2+)</name>
        <dbReference type="ChEBI" id="CHEBI:29105"/>
        <label>2</label>
    </ligand>
</feature>
<accession>A0A916DWM2</accession>
<feature type="binding site" evidence="8">
    <location>
        <position position="148"/>
    </location>
    <ligand>
        <name>Mg(2+)</name>
        <dbReference type="ChEBI" id="CHEBI:18420"/>
    </ligand>
</feature>
<feature type="chain" id="PRO_5037344664" evidence="10">
    <location>
        <begin position="22"/>
        <end position="380"/>
    </location>
</feature>
<feature type="binding site" evidence="8">
    <location>
        <position position="57"/>
    </location>
    <ligand>
        <name>Zn(2+)</name>
        <dbReference type="ChEBI" id="CHEBI:29105"/>
        <label>2</label>
    </ligand>
</feature>
<dbReference type="PROSITE" id="PS00123">
    <property type="entry name" value="ALKALINE_PHOSPHATASE"/>
    <property type="match status" value="1"/>
</dbReference>
<comment type="similarity">
    <text evidence="1 9">Belongs to the alkaline phosphatase family.</text>
</comment>
<feature type="binding site" evidence="8">
    <location>
        <position position="275"/>
    </location>
    <ligand>
        <name>Zn(2+)</name>
        <dbReference type="ChEBI" id="CHEBI:29105"/>
        <label>2</label>
    </ligand>
</feature>
<dbReference type="GO" id="GO:0004035">
    <property type="term" value="F:alkaline phosphatase activity"/>
    <property type="evidence" value="ECO:0007669"/>
    <property type="project" value="TreeGrafter"/>
</dbReference>
<feature type="binding site" evidence="8">
    <location>
        <position position="266"/>
    </location>
    <ligand>
        <name>Mg(2+)</name>
        <dbReference type="ChEBI" id="CHEBI:18420"/>
    </ligand>
</feature>
<dbReference type="CDD" id="cd16012">
    <property type="entry name" value="ALP"/>
    <property type="match status" value="1"/>
</dbReference>
<evidence type="ECO:0000256" key="1">
    <source>
        <dbReference type="ARBA" id="ARBA00005984"/>
    </source>
</evidence>
<evidence type="ECO:0000256" key="6">
    <source>
        <dbReference type="ARBA" id="ARBA00022842"/>
    </source>
</evidence>
<evidence type="ECO:0000256" key="4">
    <source>
        <dbReference type="ARBA" id="ARBA00022801"/>
    </source>
</evidence>
<organism evidence="11 12">
    <name type="scientific">Aureispira anguillae</name>
    <dbReference type="NCBI Taxonomy" id="2864201"/>
    <lineage>
        <taxon>Bacteria</taxon>
        <taxon>Pseudomonadati</taxon>
        <taxon>Bacteroidota</taxon>
        <taxon>Saprospiria</taxon>
        <taxon>Saprospirales</taxon>
        <taxon>Saprospiraceae</taxon>
        <taxon>Aureispira</taxon>
    </lineage>
</organism>
<feature type="binding site" evidence="8">
    <location>
        <position position="57"/>
    </location>
    <ligand>
        <name>Mg(2+)</name>
        <dbReference type="ChEBI" id="CHEBI:18420"/>
    </ligand>
</feature>
<comment type="cofactor">
    <cofactor evidence="8">
        <name>Zn(2+)</name>
        <dbReference type="ChEBI" id="CHEBI:29105"/>
    </cofactor>
    <text evidence="8">Binds 2 Zn(2+) ions.</text>
</comment>
<evidence type="ECO:0000256" key="3">
    <source>
        <dbReference type="ARBA" id="ARBA00022723"/>
    </source>
</evidence>
<dbReference type="InterPro" id="IPR017850">
    <property type="entry name" value="Alkaline_phosphatase_core_sf"/>
</dbReference>
<keyword evidence="10" id="KW-0732">Signal</keyword>
<dbReference type="PANTHER" id="PTHR11596:SF5">
    <property type="entry name" value="ALKALINE PHOSPHATASE"/>
    <property type="match status" value="1"/>
</dbReference>
<keyword evidence="12" id="KW-1185">Reference proteome</keyword>
<dbReference type="GO" id="GO:0046872">
    <property type="term" value="F:metal ion binding"/>
    <property type="evidence" value="ECO:0007669"/>
    <property type="project" value="UniProtKB-KW"/>
</dbReference>
<dbReference type="AlphaFoldDB" id="A0A916DWM2"/>
<feature type="binding site" evidence="8">
    <location>
        <position position="314"/>
    </location>
    <ligand>
        <name>Zn(2+)</name>
        <dbReference type="ChEBI" id="CHEBI:29105"/>
        <label>2</label>
    </ligand>
</feature>
<feature type="signal peptide" evidence="10">
    <location>
        <begin position="1"/>
        <end position="21"/>
    </location>
</feature>
<dbReference type="InterPro" id="IPR001952">
    <property type="entry name" value="Alkaline_phosphatase"/>
</dbReference>
<evidence type="ECO:0000256" key="8">
    <source>
        <dbReference type="PIRSR" id="PIRSR601952-2"/>
    </source>
</evidence>
<dbReference type="Pfam" id="PF00245">
    <property type="entry name" value="Alk_phosphatase"/>
    <property type="match status" value="1"/>
</dbReference>
<evidence type="ECO:0000313" key="12">
    <source>
        <dbReference type="Proteomes" id="UP001060919"/>
    </source>
</evidence>
<feature type="binding site" evidence="8">
    <location>
        <position position="150"/>
    </location>
    <ligand>
        <name>Mg(2+)</name>
        <dbReference type="ChEBI" id="CHEBI:18420"/>
    </ligand>
</feature>
<evidence type="ECO:0000313" key="11">
    <source>
        <dbReference type="EMBL" id="BDS14171.1"/>
    </source>
</evidence>
<dbReference type="Proteomes" id="UP001060919">
    <property type="component" value="Chromosome"/>
</dbReference>
<dbReference type="Gene3D" id="3.40.720.10">
    <property type="entry name" value="Alkaline Phosphatase, subunit A"/>
    <property type="match status" value="1"/>
</dbReference>